<dbReference type="AlphaFoldDB" id="A0A4P8EHZ0"/>
<dbReference type="KEGG" id="pseb:EOK75_05010"/>
<gene>
    <name evidence="1" type="ORF">EOK75_05010</name>
</gene>
<name>A0A4P8EHZ0_9RHOB</name>
<evidence type="ECO:0000313" key="2">
    <source>
        <dbReference type="Proteomes" id="UP000298631"/>
    </source>
</evidence>
<protein>
    <submittedName>
        <fullName evidence="1">Uncharacterized protein</fullName>
    </submittedName>
</protein>
<proteinExistence type="predicted"/>
<sequence>MQASEIEAMFTRGTGDYVFARWERPIVPVVFGVDDATLTVVKGAVEAVVALADHKMAETDPELGANLMFFFFSDWAELRAVPRLGEMIPDLDALTHRLEAAGANQYRAFRFEANGAIKAAFVFLRMDDELSALPAEVLALNQAVQVVLLWSDKAFTARSPLARAGEAVVLRPDVGDLIRAGYDRVMPVAAGDPSHALRLAARLAVNGGAGA</sequence>
<dbReference type="Proteomes" id="UP000298631">
    <property type="component" value="Chromosome"/>
</dbReference>
<dbReference type="OrthoDB" id="7827308at2"/>
<organism evidence="1 2">
    <name type="scientific">Pseudorhodobacter turbinis</name>
    <dbReference type="NCBI Taxonomy" id="2500533"/>
    <lineage>
        <taxon>Bacteria</taxon>
        <taxon>Pseudomonadati</taxon>
        <taxon>Pseudomonadota</taxon>
        <taxon>Alphaproteobacteria</taxon>
        <taxon>Rhodobacterales</taxon>
        <taxon>Paracoccaceae</taxon>
        <taxon>Pseudorhodobacter</taxon>
    </lineage>
</organism>
<accession>A0A4P8EHZ0</accession>
<keyword evidence="2" id="KW-1185">Reference proteome</keyword>
<dbReference type="RefSeq" id="WP_137194299.1">
    <property type="nucleotide sequence ID" value="NZ_CP039964.1"/>
</dbReference>
<dbReference type="EMBL" id="CP039964">
    <property type="protein sequence ID" value="QCO56519.1"/>
    <property type="molecule type" value="Genomic_DNA"/>
</dbReference>
<evidence type="ECO:0000313" key="1">
    <source>
        <dbReference type="EMBL" id="QCO56519.1"/>
    </source>
</evidence>
<reference evidence="1 2" key="1">
    <citation type="submission" date="2019-05" db="EMBL/GenBank/DDBJ databases">
        <title>Pseudorhodobacter turbinis sp. nov., isolated from the gut of the Korean turban shell.</title>
        <authorList>
            <person name="Jeong Y.-S."/>
            <person name="Kang W.-R."/>
            <person name="Bae J.-W."/>
        </authorList>
    </citation>
    <scope>NUCLEOTIDE SEQUENCE [LARGE SCALE GENOMIC DNA]</scope>
    <source>
        <strain evidence="1 2">S12M18</strain>
    </source>
</reference>